<keyword evidence="6" id="KW-1185">Reference proteome</keyword>
<organism evidence="5 6">
    <name type="scientific">Tolypocladium capitatum</name>
    <dbReference type="NCBI Taxonomy" id="45235"/>
    <lineage>
        <taxon>Eukaryota</taxon>
        <taxon>Fungi</taxon>
        <taxon>Dikarya</taxon>
        <taxon>Ascomycota</taxon>
        <taxon>Pezizomycotina</taxon>
        <taxon>Sordariomycetes</taxon>
        <taxon>Hypocreomycetidae</taxon>
        <taxon>Hypocreales</taxon>
        <taxon>Ophiocordycipitaceae</taxon>
        <taxon>Tolypocladium</taxon>
    </lineage>
</organism>
<keyword evidence="2" id="KW-0736">Signalosome</keyword>
<evidence type="ECO:0000256" key="1">
    <source>
        <dbReference type="ARBA" id="ARBA00008482"/>
    </source>
</evidence>
<comment type="caution">
    <text evidence="5">The sequence shown here is derived from an EMBL/GenBank/DDBJ whole genome shotgun (WGS) entry which is preliminary data.</text>
</comment>
<evidence type="ECO:0000256" key="2">
    <source>
        <dbReference type="ARBA" id="ARBA00022790"/>
    </source>
</evidence>
<dbReference type="PROSITE" id="PS50250">
    <property type="entry name" value="PCI"/>
    <property type="match status" value="1"/>
</dbReference>
<dbReference type="Proteomes" id="UP000236621">
    <property type="component" value="Unassembled WGS sequence"/>
</dbReference>
<evidence type="ECO:0000313" key="6">
    <source>
        <dbReference type="Proteomes" id="UP000236621"/>
    </source>
</evidence>
<evidence type="ECO:0000259" key="4">
    <source>
        <dbReference type="PROSITE" id="PS50250"/>
    </source>
</evidence>
<dbReference type="AlphaFoldDB" id="A0A2K3PYW0"/>
<dbReference type="Pfam" id="PF22061">
    <property type="entry name" value="CSN7_HB_subdom"/>
    <property type="match status" value="1"/>
</dbReference>
<feature type="region of interest" description="Disordered" evidence="3">
    <location>
        <begin position="315"/>
        <end position="352"/>
    </location>
</feature>
<reference evidence="5 6" key="1">
    <citation type="submission" date="2017-08" db="EMBL/GenBank/DDBJ databases">
        <title>Harnessing the power of phylogenomics to disentangle the directionality and signatures of interkingdom host jumping in the parasitic fungal genus Tolypocladium.</title>
        <authorList>
            <person name="Quandt C.A."/>
            <person name="Patterson W."/>
            <person name="Spatafora J.W."/>
        </authorList>
    </citation>
    <scope>NUCLEOTIDE SEQUENCE [LARGE SCALE GENOMIC DNA]</scope>
    <source>
        <strain evidence="5 6">CBS 113982</strain>
    </source>
</reference>
<evidence type="ECO:0000313" key="5">
    <source>
        <dbReference type="EMBL" id="PNY20488.1"/>
    </source>
</evidence>
<proteinExistence type="inferred from homology"/>
<dbReference type="Pfam" id="PF01399">
    <property type="entry name" value="PCI"/>
    <property type="match status" value="1"/>
</dbReference>
<dbReference type="InterPro" id="IPR045237">
    <property type="entry name" value="COPS7/eIF3m"/>
</dbReference>
<feature type="region of interest" description="Disordered" evidence="3">
    <location>
        <begin position="16"/>
        <end position="40"/>
    </location>
</feature>
<gene>
    <name evidence="5" type="ORF">TCAP_07385</name>
</gene>
<dbReference type="STRING" id="45235.A0A2K3PYW0"/>
<feature type="domain" description="PCI" evidence="4">
    <location>
        <begin position="94"/>
        <end position="250"/>
    </location>
</feature>
<dbReference type="InterPro" id="IPR000717">
    <property type="entry name" value="PCI_dom"/>
</dbReference>
<accession>A0A2K3PYW0</accession>
<dbReference type="PANTHER" id="PTHR15350:SF5">
    <property type="entry name" value="COP9 SIGNALOSOME COMPLEX SUBUNIT 7"/>
    <property type="match status" value="1"/>
</dbReference>
<evidence type="ECO:0000256" key="3">
    <source>
        <dbReference type="SAM" id="MobiDB-lite"/>
    </source>
</evidence>
<feature type="non-terminal residue" evidence="5">
    <location>
        <position position="1"/>
    </location>
</feature>
<name>A0A2K3PYW0_9HYPO</name>
<feature type="compositionally biased region" description="Basic and acidic residues" evidence="3">
    <location>
        <begin position="315"/>
        <end position="328"/>
    </location>
</feature>
<dbReference type="PANTHER" id="PTHR15350">
    <property type="entry name" value="COP9 SIGNALOSOME COMPLEX SUBUNIT 7/DENDRITIC CELL PROTEIN GA17"/>
    <property type="match status" value="1"/>
</dbReference>
<sequence length="369" mass="40196">HATTVRRGFGRFIAQSSSRTSHLKSHAPRTPPAGQLRASVPAALPPSPSRARFSLIRCYAAHSHHFSLVSLRARVARQASSAVGQAAASASTMEQTMALDAIEPFLALSKSATAPRAAADLITRATSAPNTYLFAELLQTPQVQALAGSPDYASHLALLQIFSYGTYQTYRAAPGLPPLSDAQSLKLRQLSLLTLARDRSSLSYDALREALGLESARQLEDLVVRAVYAGLLHATLDPARQAVQVTSISPLRDIHPGSIPDMITALNTWSDRCTSTLGDLEARIKSIRSAAAVRAREKRTANDKLRKMMAELREPDQRMDMQGRDGLPRRGLNKRSMLQTGDLAGDETMEVDEPILAEEQMKRVSKRKI</sequence>
<dbReference type="OrthoDB" id="10265275at2759"/>
<comment type="similarity">
    <text evidence="1">Belongs to the CSN7/EIF3M family. CSN7 subfamily.</text>
</comment>
<dbReference type="EMBL" id="NRSZ01001270">
    <property type="protein sequence ID" value="PNY20488.1"/>
    <property type="molecule type" value="Genomic_DNA"/>
</dbReference>
<dbReference type="GO" id="GO:0008180">
    <property type="term" value="C:COP9 signalosome"/>
    <property type="evidence" value="ECO:0007669"/>
    <property type="project" value="UniProtKB-KW"/>
</dbReference>
<protein>
    <submittedName>
        <fullName evidence="5">COP9 signalosome complex subunit 7a</fullName>
    </submittedName>
</protein>
<dbReference type="SMART" id="SM00088">
    <property type="entry name" value="PINT"/>
    <property type="match status" value="1"/>
</dbReference>